<evidence type="ECO:0000313" key="2">
    <source>
        <dbReference type="EMBL" id="ANX05393.1"/>
    </source>
</evidence>
<dbReference type="InParanoid" id="A0A1B1YXM7"/>
<organism evidence="2 3">
    <name type="scientific">Immundisolibacter cernigliae</name>
    <dbReference type="NCBI Taxonomy" id="1810504"/>
    <lineage>
        <taxon>Bacteria</taxon>
        <taxon>Pseudomonadati</taxon>
        <taxon>Pseudomonadota</taxon>
        <taxon>Gammaproteobacteria</taxon>
        <taxon>Immundisolibacterales</taxon>
        <taxon>Immundisolibacteraceae</taxon>
        <taxon>Immundisolibacter</taxon>
    </lineage>
</organism>
<feature type="region of interest" description="Disordered" evidence="1">
    <location>
        <begin position="1"/>
        <end position="22"/>
    </location>
</feature>
<protein>
    <submittedName>
        <fullName evidence="2">Uncharacterized protein</fullName>
    </submittedName>
</protein>
<evidence type="ECO:0000256" key="1">
    <source>
        <dbReference type="SAM" id="MobiDB-lite"/>
    </source>
</evidence>
<name>A0A1B1YXM7_9GAMM</name>
<dbReference type="Proteomes" id="UP000092952">
    <property type="component" value="Chromosome"/>
</dbReference>
<gene>
    <name evidence="2" type="ORF">PG2T_15175</name>
</gene>
<dbReference type="KEGG" id="gbi:PG2T_15175"/>
<sequence>MGFFEVTTMGTRGRPSADELSTATVTHLPARPDPPPDLSEAEGAEWREIVHRLPADWFPRETHGLLAQYCRHVVASRRVAQLIEGADDDDVPALARLLRMQVAQSGAIAALAAKMRLSQSSSIDRRRVKAAGGQKPWE</sequence>
<keyword evidence="3" id="KW-1185">Reference proteome</keyword>
<proteinExistence type="predicted"/>
<accession>A0A1B1YXM7</accession>
<reference evidence="3" key="1">
    <citation type="submission" date="2016-03" db="EMBL/GenBank/DDBJ databases">
        <title>Complete genome sequence of Solimmundus cernigliae, representing a novel lineage of polycyclic aromatic hydrocarbon degraders within the Gammaproteobacteria.</title>
        <authorList>
            <person name="Singleton D.R."/>
            <person name="Dickey A.N."/>
            <person name="Scholl E.H."/>
            <person name="Wright F.A."/>
            <person name="Aitken M.D."/>
        </authorList>
    </citation>
    <scope>NUCLEOTIDE SEQUENCE [LARGE SCALE GENOMIC DNA]</scope>
    <source>
        <strain evidence="3">TR3.2</strain>
    </source>
</reference>
<dbReference type="EMBL" id="CP014671">
    <property type="protein sequence ID" value="ANX05393.1"/>
    <property type="molecule type" value="Genomic_DNA"/>
</dbReference>
<evidence type="ECO:0000313" key="3">
    <source>
        <dbReference type="Proteomes" id="UP000092952"/>
    </source>
</evidence>
<dbReference type="AlphaFoldDB" id="A0A1B1YXM7"/>